<comment type="subcellular location">
    <subcellularLocation>
        <location evidence="1">Cytoplasm</location>
        <location evidence="1">Cytosol</location>
    </subcellularLocation>
</comment>
<dbReference type="SUPFAM" id="SSF56281">
    <property type="entry name" value="Metallo-hydrolase/oxidoreductase"/>
    <property type="match status" value="1"/>
</dbReference>
<proteinExistence type="predicted"/>
<dbReference type="Proteomes" id="UP000177751">
    <property type="component" value="Unassembled WGS sequence"/>
</dbReference>
<name>A0A1G2JEU4_9BACT</name>
<protein>
    <recommendedName>
        <fullName evidence="3">Metallo-beta-lactamase domain-containing protein 1</fullName>
    </recommendedName>
    <alternativeName>
        <fullName evidence="4">Endoribonuclease MBLAC1</fullName>
    </alternativeName>
</protein>
<dbReference type="InterPro" id="IPR036866">
    <property type="entry name" value="RibonucZ/Hydroxyglut_hydro"/>
</dbReference>
<feature type="domain" description="Metallo-beta-lactamase" evidence="7">
    <location>
        <begin position="27"/>
        <end position="184"/>
    </location>
</feature>
<dbReference type="Gene3D" id="3.60.15.10">
    <property type="entry name" value="Ribonuclease Z/Hydroxyacylglutathione hydrolase-like"/>
    <property type="match status" value="1"/>
</dbReference>
<accession>A0A1G2JEU4</accession>
<dbReference type="GO" id="GO:0005829">
    <property type="term" value="C:cytosol"/>
    <property type="evidence" value="ECO:0007669"/>
    <property type="project" value="UniProtKB-SubCell"/>
</dbReference>
<evidence type="ECO:0000256" key="3">
    <source>
        <dbReference type="ARBA" id="ARBA00014856"/>
    </source>
</evidence>
<dbReference type="PANTHER" id="PTHR23200:SF48">
    <property type="entry name" value="METALLO-BETA-LACTAMASE DOMAIN-CONTAINING PROTEIN 1"/>
    <property type="match status" value="1"/>
</dbReference>
<dbReference type="STRING" id="1802229.A2401_02310"/>
<comment type="catalytic activity">
    <reaction evidence="5">
        <text>a ribonucleotidyl-ribonucleotide-RNA + H2O = a 3'-end ribonucleotide-RNA + a 5'-end 5'-phospho-ribonucleoside-RNA + H(+)</text>
        <dbReference type="Rhea" id="RHEA:68096"/>
        <dbReference type="Rhea" id="RHEA-COMP:15179"/>
        <dbReference type="Rhea" id="RHEA-COMP:17355"/>
        <dbReference type="Rhea" id="RHEA-COMP:17428"/>
        <dbReference type="ChEBI" id="CHEBI:15377"/>
        <dbReference type="ChEBI" id="CHEBI:15378"/>
        <dbReference type="ChEBI" id="CHEBI:74896"/>
        <dbReference type="ChEBI" id="CHEBI:138282"/>
        <dbReference type="ChEBI" id="CHEBI:173118"/>
    </reaction>
    <physiologicalReaction direction="left-to-right" evidence="5">
        <dbReference type="Rhea" id="RHEA:68097"/>
    </physiologicalReaction>
</comment>
<evidence type="ECO:0000256" key="5">
    <source>
        <dbReference type="ARBA" id="ARBA00044690"/>
    </source>
</evidence>
<comment type="subunit">
    <text evidence="2">Homodimer.</text>
</comment>
<gene>
    <name evidence="8" type="ORF">A2401_02310</name>
</gene>
<evidence type="ECO:0000256" key="1">
    <source>
        <dbReference type="ARBA" id="ARBA00004514"/>
    </source>
</evidence>
<dbReference type="PANTHER" id="PTHR23200">
    <property type="entry name" value="METALLO-BETA-LACTAMASE DOMAIN-CONTAINING PROTEIN 1"/>
    <property type="match status" value="1"/>
</dbReference>
<dbReference type="InterPro" id="IPR001279">
    <property type="entry name" value="Metallo-B-lactamas"/>
</dbReference>
<dbReference type="Pfam" id="PF00753">
    <property type="entry name" value="Lactamase_B"/>
    <property type="match status" value="1"/>
</dbReference>
<sequence length="257" mass="28552">MPAKVKILVEGSTNADTVAETGEERTRPTISLVRDGGVVMVVDPGTLESQQILVDALKSEGLNVEDVNIVCITHSHVDHYRNVGMFQKAKTLEFYGLWKKESVEDWPEQFSPHIRVLKTPGHDYTGITLFVTTDKGIVAICGDVFWRENYPKEAGDDAFASNVAELEKSRETILGTADWIVPGHAGIFKVKKKPIGGATNGVAGAKKKKKKVVVFCKKCKRAFDDPHDSCICRPWLCYRCCECEMDCNTCSCSHRKK</sequence>
<evidence type="ECO:0000256" key="2">
    <source>
        <dbReference type="ARBA" id="ARBA00011738"/>
    </source>
</evidence>
<comment type="function">
    <text evidence="6">Endoribonuclease that catalyzes the hydrolysis of histone-coding pre-mRNA 3'-end. Involved in histone pre-mRNA processing during the S-phase of the cell cycle, which is required for entering/progressing through S-phase. Cleaves histone pre-mRNA at a major and a minor cleavage site after the 5'-ACCCA-3' and the 5'-ACCCACA-3' sequence, respectively, and located downstream of the stem-loop. May require the presence of the HDE element located at the histone pre-RNA 3'-end to avoid non-specific cleavage.</text>
</comment>
<evidence type="ECO:0000259" key="7">
    <source>
        <dbReference type="SMART" id="SM00849"/>
    </source>
</evidence>
<organism evidence="8 9">
    <name type="scientific">Candidatus Staskawiczbacteria bacterium RIFOXYC1_FULL_38_18</name>
    <dbReference type="NCBI Taxonomy" id="1802229"/>
    <lineage>
        <taxon>Bacteria</taxon>
        <taxon>Candidatus Staskawicziibacteriota</taxon>
    </lineage>
</organism>
<dbReference type="EMBL" id="MHPP01000001">
    <property type="protein sequence ID" value="OGZ85567.1"/>
    <property type="molecule type" value="Genomic_DNA"/>
</dbReference>
<comment type="caution">
    <text evidence="8">The sequence shown here is derived from an EMBL/GenBank/DDBJ whole genome shotgun (WGS) entry which is preliminary data.</text>
</comment>
<reference evidence="8 9" key="1">
    <citation type="journal article" date="2016" name="Nat. Commun.">
        <title>Thousands of microbial genomes shed light on interconnected biogeochemical processes in an aquifer system.</title>
        <authorList>
            <person name="Anantharaman K."/>
            <person name="Brown C.T."/>
            <person name="Hug L.A."/>
            <person name="Sharon I."/>
            <person name="Castelle C.J."/>
            <person name="Probst A.J."/>
            <person name="Thomas B.C."/>
            <person name="Singh A."/>
            <person name="Wilkins M.J."/>
            <person name="Karaoz U."/>
            <person name="Brodie E.L."/>
            <person name="Williams K.H."/>
            <person name="Hubbard S.S."/>
            <person name="Banfield J.F."/>
        </authorList>
    </citation>
    <scope>NUCLEOTIDE SEQUENCE [LARGE SCALE GENOMIC DNA]</scope>
</reference>
<dbReference type="AlphaFoldDB" id="A0A1G2JEU4"/>
<evidence type="ECO:0000256" key="4">
    <source>
        <dbReference type="ARBA" id="ARBA00032988"/>
    </source>
</evidence>
<evidence type="ECO:0000313" key="8">
    <source>
        <dbReference type="EMBL" id="OGZ85567.1"/>
    </source>
</evidence>
<evidence type="ECO:0000256" key="6">
    <source>
        <dbReference type="ARBA" id="ARBA00045869"/>
    </source>
</evidence>
<evidence type="ECO:0000313" key="9">
    <source>
        <dbReference type="Proteomes" id="UP000177751"/>
    </source>
</evidence>
<dbReference type="SMART" id="SM00849">
    <property type="entry name" value="Lactamase_B"/>
    <property type="match status" value="1"/>
</dbReference>
<dbReference type="InterPro" id="IPR039344">
    <property type="entry name" value="MBLAC1"/>
</dbReference>
<dbReference type="CDD" id="cd07711">
    <property type="entry name" value="MBLAC1-like_MBL-fold"/>
    <property type="match status" value="1"/>
</dbReference>